<sequence>FYSTMSWCLRLHYRAMLTRNVKKIRPQKYLNNYNGIRTQLSIINEPQEMPILRLGGVRTFMGWYRRKKTDAEVQLKDDVPRRYECIYQGKSIGYVRWTHGSVVLGIGTLIPLIVLDAIGMPNFNIAALLMESPIEATIFLTFSMFLASAISRQTYMYPYRIYYCHDDNNFLAVMQGLNPLSTRQLILECGQVEKRINSSITEDIIPWAKDCYTTPTQNMILYIDCFRYPMYFNKLLGFQ</sequence>
<keyword evidence="1" id="KW-0812">Transmembrane</keyword>
<accession>A0AAV2Q2A2</accession>
<name>A0AAV2Q2A2_MEGNR</name>
<feature type="transmembrane region" description="Helical" evidence="1">
    <location>
        <begin position="97"/>
        <end position="119"/>
    </location>
</feature>
<keyword evidence="3" id="KW-1185">Reference proteome</keyword>
<comment type="caution">
    <text evidence="2">The sequence shown here is derived from an EMBL/GenBank/DDBJ whole genome shotgun (WGS) entry which is preliminary data.</text>
</comment>
<proteinExistence type="predicted"/>
<protein>
    <submittedName>
        <fullName evidence="2">Uncharacterized protein</fullName>
    </submittedName>
</protein>
<keyword evidence="1" id="KW-1133">Transmembrane helix</keyword>
<gene>
    <name evidence="2" type="ORF">MNOR_LOCUS6120</name>
</gene>
<reference evidence="2 3" key="1">
    <citation type="submission" date="2024-05" db="EMBL/GenBank/DDBJ databases">
        <authorList>
            <person name="Wallberg A."/>
        </authorList>
    </citation>
    <scope>NUCLEOTIDE SEQUENCE [LARGE SCALE GENOMIC DNA]</scope>
</reference>
<evidence type="ECO:0000313" key="2">
    <source>
        <dbReference type="EMBL" id="CAL4067034.1"/>
    </source>
</evidence>
<feature type="transmembrane region" description="Helical" evidence="1">
    <location>
        <begin position="125"/>
        <end position="150"/>
    </location>
</feature>
<organism evidence="2 3">
    <name type="scientific">Meganyctiphanes norvegica</name>
    <name type="common">Northern krill</name>
    <name type="synonym">Thysanopoda norvegica</name>
    <dbReference type="NCBI Taxonomy" id="48144"/>
    <lineage>
        <taxon>Eukaryota</taxon>
        <taxon>Metazoa</taxon>
        <taxon>Ecdysozoa</taxon>
        <taxon>Arthropoda</taxon>
        <taxon>Crustacea</taxon>
        <taxon>Multicrustacea</taxon>
        <taxon>Malacostraca</taxon>
        <taxon>Eumalacostraca</taxon>
        <taxon>Eucarida</taxon>
        <taxon>Euphausiacea</taxon>
        <taxon>Euphausiidae</taxon>
        <taxon>Meganyctiphanes</taxon>
    </lineage>
</organism>
<feature type="non-terminal residue" evidence="2">
    <location>
        <position position="1"/>
    </location>
</feature>
<keyword evidence="1" id="KW-0472">Membrane</keyword>
<dbReference type="EMBL" id="CAXKWB010002476">
    <property type="protein sequence ID" value="CAL4067034.1"/>
    <property type="molecule type" value="Genomic_DNA"/>
</dbReference>
<dbReference type="AlphaFoldDB" id="A0AAV2Q2A2"/>
<dbReference type="Proteomes" id="UP001497623">
    <property type="component" value="Unassembled WGS sequence"/>
</dbReference>
<evidence type="ECO:0000256" key="1">
    <source>
        <dbReference type="SAM" id="Phobius"/>
    </source>
</evidence>
<evidence type="ECO:0000313" key="3">
    <source>
        <dbReference type="Proteomes" id="UP001497623"/>
    </source>
</evidence>